<evidence type="ECO:0000313" key="5">
    <source>
        <dbReference type="Proteomes" id="UP000035860"/>
    </source>
</evidence>
<dbReference type="GO" id="GO:0022857">
    <property type="term" value="F:transmembrane transporter activity"/>
    <property type="evidence" value="ECO:0007669"/>
    <property type="project" value="TreeGrafter"/>
</dbReference>
<dbReference type="Gene3D" id="2.40.50.100">
    <property type="match status" value="1"/>
</dbReference>
<dbReference type="InterPro" id="IPR058625">
    <property type="entry name" value="MdtA-like_BSH"/>
</dbReference>
<dbReference type="eggNOG" id="COG0845">
    <property type="taxonomic scope" value="Bacteria"/>
</dbReference>
<keyword evidence="2" id="KW-1133">Transmembrane helix</keyword>
<feature type="transmembrane region" description="Helical" evidence="2">
    <location>
        <begin position="62"/>
        <end position="90"/>
    </location>
</feature>
<reference evidence="4 5" key="1">
    <citation type="journal article" date="2014" name="Genome Announc.">
        <title>Draft Genome Sequence of Moraxella bovoculi Strain 237T (ATCC BAA-1259T) Isolated from a Calf with Infectious Bovine Keratoconjunctivitis.</title>
        <authorList>
            <person name="Calcutt M.J."/>
            <person name="Foecking M.F."/>
            <person name="Martin N.T."/>
            <person name="Mhlanga-Mutangadura T."/>
            <person name="Reilly T.J."/>
        </authorList>
    </citation>
    <scope>NUCLEOTIDE SEQUENCE [LARGE SCALE GENOMIC DNA]</scope>
    <source>
        <strain evidence="4 5">237</strain>
    </source>
</reference>
<evidence type="ECO:0000256" key="1">
    <source>
        <dbReference type="ARBA" id="ARBA00009477"/>
    </source>
</evidence>
<accession>A0A066UM19</accession>
<dbReference type="GO" id="GO:0005886">
    <property type="term" value="C:plasma membrane"/>
    <property type="evidence" value="ECO:0007669"/>
    <property type="project" value="TreeGrafter"/>
</dbReference>
<evidence type="ECO:0000256" key="2">
    <source>
        <dbReference type="SAM" id="Phobius"/>
    </source>
</evidence>
<comment type="similarity">
    <text evidence="1">Belongs to the membrane fusion protein (MFP) (TC 8.A.1) family.</text>
</comment>
<dbReference type="EMBL" id="AOMT01000022">
    <property type="protein sequence ID" value="KDN25238.1"/>
    <property type="molecule type" value="Genomic_DNA"/>
</dbReference>
<dbReference type="eggNOG" id="COG0577">
    <property type="taxonomic scope" value="Bacteria"/>
</dbReference>
<protein>
    <submittedName>
        <fullName evidence="4">RND family efflux transporter MFP subunit</fullName>
    </submittedName>
</protein>
<name>A0A066UM19_9GAMM</name>
<sequence length="111" mass="11743">MVGDIENTVMASGKVKPIQSVDVGAQVSGSIVKLYVNVGDEVKKGDLIAQINRVEQKNTATMALLISSITVISLIVRGIGVMNIMLVSVAERTSKIGMRMAVGARQLDIMG</sequence>
<organism evidence="4 5">
    <name type="scientific">Moraxella bovoculi 237</name>
    <dbReference type="NCBI Taxonomy" id="743974"/>
    <lineage>
        <taxon>Bacteria</taxon>
        <taxon>Pseudomonadati</taxon>
        <taxon>Pseudomonadota</taxon>
        <taxon>Gammaproteobacteria</taxon>
        <taxon>Moraxellales</taxon>
        <taxon>Moraxellaceae</taxon>
        <taxon>Moraxella</taxon>
    </lineage>
</organism>
<proteinExistence type="inferred from homology"/>
<evidence type="ECO:0000259" key="3">
    <source>
        <dbReference type="Pfam" id="PF25917"/>
    </source>
</evidence>
<feature type="domain" description="Multidrug resistance protein MdtA-like barrel-sandwich hybrid" evidence="3">
    <location>
        <begin position="20"/>
        <end position="53"/>
    </location>
</feature>
<dbReference type="Proteomes" id="UP000035860">
    <property type="component" value="Unassembled WGS sequence"/>
</dbReference>
<comment type="caution">
    <text evidence="4">The sequence shown here is derived from an EMBL/GenBank/DDBJ whole genome shotgun (WGS) entry which is preliminary data.</text>
</comment>
<dbReference type="AlphaFoldDB" id="A0A066UM19"/>
<keyword evidence="2" id="KW-0812">Transmembrane</keyword>
<dbReference type="InterPro" id="IPR050250">
    <property type="entry name" value="Macrolide_Exporter_MacB"/>
</dbReference>
<keyword evidence="2" id="KW-0472">Membrane</keyword>
<dbReference type="PANTHER" id="PTHR30572:SF14">
    <property type="entry name" value="MACROLIDE EXPORT ATP-BINDING_PERMEASE PROTEIN MACB"/>
    <property type="match status" value="1"/>
</dbReference>
<dbReference type="Pfam" id="PF25917">
    <property type="entry name" value="BSH_RND"/>
    <property type="match status" value="1"/>
</dbReference>
<keyword evidence="5" id="KW-1185">Reference proteome</keyword>
<dbReference type="PANTHER" id="PTHR30572">
    <property type="entry name" value="MEMBRANE COMPONENT OF TRANSPORTER-RELATED"/>
    <property type="match status" value="1"/>
</dbReference>
<gene>
    <name evidence="4" type="ORF">MBO_05504</name>
</gene>
<dbReference type="SUPFAM" id="SSF111369">
    <property type="entry name" value="HlyD-like secretion proteins"/>
    <property type="match status" value="1"/>
</dbReference>
<evidence type="ECO:0000313" key="4">
    <source>
        <dbReference type="EMBL" id="KDN25238.1"/>
    </source>
</evidence>